<sequence length="176" mass="18714">MRGRYGGGGRYDDDRRGGGGGGGGGYRDDPWRRDRGDRDDRGPPRGGGFDDSGPRERPKLNLKPRSAPVNGEKKEGAGGGGASIFGDARPVDTASRELEIEKKLHTKDSQPKRSTCNKGQVMLAIYRESGGGGAGGGIFGDAKPVDTASREKEIEEKLLRESQTALSRSVHAFNGK</sequence>
<evidence type="ECO:0000256" key="1">
    <source>
        <dbReference type="SAM" id="MobiDB-lite"/>
    </source>
</evidence>
<feature type="compositionally biased region" description="Basic and acidic residues" evidence="1">
    <location>
        <begin position="26"/>
        <end position="43"/>
    </location>
</feature>
<accession>A0AAN8WY63</accession>
<dbReference type="EMBL" id="JAXCGZ010011561">
    <property type="protein sequence ID" value="KAK7074505.1"/>
    <property type="molecule type" value="Genomic_DNA"/>
</dbReference>
<organism evidence="2 3">
    <name type="scientific">Halocaridina rubra</name>
    <name type="common">Hawaiian red shrimp</name>
    <dbReference type="NCBI Taxonomy" id="373956"/>
    <lineage>
        <taxon>Eukaryota</taxon>
        <taxon>Metazoa</taxon>
        <taxon>Ecdysozoa</taxon>
        <taxon>Arthropoda</taxon>
        <taxon>Crustacea</taxon>
        <taxon>Multicrustacea</taxon>
        <taxon>Malacostraca</taxon>
        <taxon>Eumalacostraca</taxon>
        <taxon>Eucarida</taxon>
        <taxon>Decapoda</taxon>
        <taxon>Pleocyemata</taxon>
        <taxon>Caridea</taxon>
        <taxon>Atyoidea</taxon>
        <taxon>Atyidae</taxon>
        <taxon>Halocaridina</taxon>
    </lineage>
</organism>
<protein>
    <submittedName>
        <fullName evidence="2">Uncharacterized protein</fullName>
    </submittedName>
</protein>
<dbReference type="AlphaFoldDB" id="A0AAN8WY63"/>
<gene>
    <name evidence="2" type="ORF">SK128_018086</name>
</gene>
<dbReference type="Proteomes" id="UP001381693">
    <property type="component" value="Unassembled WGS sequence"/>
</dbReference>
<comment type="caution">
    <text evidence="2">The sequence shown here is derived from an EMBL/GenBank/DDBJ whole genome shotgun (WGS) entry which is preliminary data.</text>
</comment>
<feature type="region of interest" description="Disordered" evidence="1">
    <location>
        <begin position="1"/>
        <end position="93"/>
    </location>
</feature>
<evidence type="ECO:0000313" key="2">
    <source>
        <dbReference type="EMBL" id="KAK7074505.1"/>
    </source>
</evidence>
<proteinExistence type="predicted"/>
<name>A0AAN8WY63_HALRR</name>
<keyword evidence="3" id="KW-1185">Reference proteome</keyword>
<evidence type="ECO:0000313" key="3">
    <source>
        <dbReference type="Proteomes" id="UP001381693"/>
    </source>
</evidence>
<reference evidence="2 3" key="1">
    <citation type="submission" date="2023-11" db="EMBL/GenBank/DDBJ databases">
        <title>Halocaridina rubra genome assembly.</title>
        <authorList>
            <person name="Smith C."/>
        </authorList>
    </citation>
    <scope>NUCLEOTIDE SEQUENCE [LARGE SCALE GENOMIC DNA]</scope>
    <source>
        <strain evidence="2">EP-1</strain>
        <tissue evidence="2">Whole</tissue>
    </source>
</reference>